<dbReference type="RefSeq" id="WP_072857936.1">
    <property type="nucleotide sequence ID" value="NZ_FQUE01000007.1"/>
</dbReference>
<evidence type="ECO:0000313" key="2">
    <source>
        <dbReference type="EMBL" id="SHF50957.1"/>
    </source>
</evidence>
<gene>
    <name evidence="2" type="ORF">SAMN05444339_10761</name>
</gene>
<dbReference type="Proteomes" id="UP000183987">
    <property type="component" value="Unassembled WGS sequence"/>
</dbReference>
<keyword evidence="1" id="KW-0732">Signal</keyword>
<proteinExistence type="predicted"/>
<accession>A0A1M5C8N1</accession>
<dbReference type="STRING" id="366533.SAMN05444339_10761"/>
<name>A0A1M5C8N1_LOKAT</name>
<dbReference type="InterPro" id="IPR007433">
    <property type="entry name" value="DUF481"/>
</dbReference>
<feature type="signal peptide" evidence="1">
    <location>
        <begin position="1"/>
        <end position="23"/>
    </location>
</feature>
<organism evidence="2 3">
    <name type="scientific">Loktanella atrilutea</name>
    <dbReference type="NCBI Taxonomy" id="366533"/>
    <lineage>
        <taxon>Bacteria</taxon>
        <taxon>Pseudomonadati</taxon>
        <taxon>Pseudomonadota</taxon>
        <taxon>Alphaproteobacteria</taxon>
        <taxon>Rhodobacterales</taxon>
        <taxon>Roseobacteraceae</taxon>
        <taxon>Loktanella</taxon>
    </lineage>
</organism>
<keyword evidence="3" id="KW-1185">Reference proteome</keyword>
<dbReference type="EMBL" id="FQUE01000007">
    <property type="protein sequence ID" value="SHF50957.1"/>
    <property type="molecule type" value="Genomic_DNA"/>
</dbReference>
<dbReference type="AlphaFoldDB" id="A0A1M5C8N1"/>
<protein>
    <submittedName>
        <fullName evidence="2">Putative salt-induced outer membrane protein</fullName>
    </submittedName>
</protein>
<sequence>MKKTANIFAAAVAAAIVASAASAQTSTFNGANSANDQFDDLQTQIANDASRDVGRFGNEGRVVGSYGSIALRATAQNDNNGRDLTDGVGNVIGTQKDDNYEVGLGLRYGTFDGVNGIDVTATYNYSETNGVVDTKELLMGADYRRDFGPRFFGYGQLNASFDDAAPNAENYTDVFVGAGIGYRILNDATSQWSIQAGPGYRYTESVNNGDNSEAAASISSNYYRSLSETSYVTNDTDVIYSDSSTLVTNELALNVSLTNALSLRTSLTTAYDDSSDEDFGDAQNSLGVSVVYNFN</sequence>
<dbReference type="OrthoDB" id="7631035at2"/>
<evidence type="ECO:0000256" key="1">
    <source>
        <dbReference type="SAM" id="SignalP"/>
    </source>
</evidence>
<feature type="chain" id="PRO_5009909249" evidence="1">
    <location>
        <begin position="24"/>
        <end position="295"/>
    </location>
</feature>
<dbReference type="Pfam" id="PF04338">
    <property type="entry name" value="DUF481"/>
    <property type="match status" value="1"/>
</dbReference>
<reference evidence="3" key="1">
    <citation type="submission" date="2016-11" db="EMBL/GenBank/DDBJ databases">
        <authorList>
            <person name="Varghese N."/>
            <person name="Submissions S."/>
        </authorList>
    </citation>
    <scope>NUCLEOTIDE SEQUENCE [LARGE SCALE GENOMIC DNA]</scope>
    <source>
        <strain evidence="3">DSM 29326</strain>
    </source>
</reference>
<evidence type="ECO:0000313" key="3">
    <source>
        <dbReference type="Proteomes" id="UP000183987"/>
    </source>
</evidence>